<comment type="caution">
    <text evidence="1">The sequence shown here is derived from an EMBL/GenBank/DDBJ whole genome shotgun (WGS) entry which is preliminary data.</text>
</comment>
<dbReference type="Proteomes" id="UP000029278">
    <property type="component" value="Unassembled WGS sequence"/>
</dbReference>
<keyword evidence="2" id="KW-1185">Reference proteome</keyword>
<evidence type="ECO:0000313" key="1">
    <source>
        <dbReference type="EMBL" id="KFN09979.1"/>
    </source>
</evidence>
<gene>
    <name evidence="1" type="ORF">DJ90_480</name>
</gene>
<name>A0A090ZF92_PAEMA</name>
<sequence length="83" mass="9720">MGLIGIMYYISYFRFKVLMATYRIRLGSVFLERLRCSKQNWVRRKSNGCNSGYLTKKALFKILTVVRSVICLNLSKMSRISVK</sequence>
<protein>
    <submittedName>
        <fullName evidence="1">Uncharacterized protein</fullName>
    </submittedName>
</protein>
<dbReference type="EMBL" id="JMQA01000020">
    <property type="protein sequence ID" value="KFN09979.1"/>
    <property type="molecule type" value="Genomic_DNA"/>
</dbReference>
<evidence type="ECO:0000313" key="2">
    <source>
        <dbReference type="Proteomes" id="UP000029278"/>
    </source>
</evidence>
<organism evidence="1 2">
    <name type="scientific">Paenibacillus macerans</name>
    <name type="common">Bacillus macerans</name>
    <dbReference type="NCBI Taxonomy" id="44252"/>
    <lineage>
        <taxon>Bacteria</taxon>
        <taxon>Bacillati</taxon>
        <taxon>Bacillota</taxon>
        <taxon>Bacilli</taxon>
        <taxon>Bacillales</taxon>
        <taxon>Paenibacillaceae</taxon>
        <taxon>Paenibacillus</taxon>
    </lineage>
</organism>
<reference evidence="1 2" key="1">
    <citation type="submission" date="2014-04" db="EMBL/GenBank/DDBJ databases">
        <authorList>
            <person name="Bishop-Lilly K.A."/>
            <person name="Broomall S.M."/>
            <person name="Chain P.S."/>
            <person name="Chertkov O."/>
            <person name="Coyne S.R."/>
            <person name="Daligault H.E."/>
            <person name="Davenport K.W."/>
            <person name="Erkkila T."/>
            <person name="Frey K.G."/>
            <person name="Gibbons H.S."/>
            <person name="Gu W."/>
            <person name="Jaissle J."/>
            <person name="Johnson S.L."/>
            <person name="Koroleva G.I."/>
            <person name="Ladner J.T."/>
            <person name="Lo C.-C."/>
            <person name="Minogue T.D."/>
            <person name="Munk C."/>
            <person name="Palacios G.F."/>
            <person name="Redden C.L."/>
            <person name="Rosenzweig C.N."/>
            <person name="Scholz M.B."/>
            <person name="Teshima H."/>
            <person name="Xu Y."/>
        </authorList>
    </citation>
    <scope>NUCLEOTIDE SEQUENCE [LARGE SCALE GENOMIC DNA]</scope>
    <source>
        <strain evidence="1 2">8244</strain>
    </source>
</reference>
<dbReference type="HOGENOM" id="CLU_2539374_0_0_9"/>
<dbReference type="AlphaFoldDB" id="A0A090ZF92"/>
<proteinExistence type="predicted"/>
<accession>A0A090ZF92</accession>